<evidence type="ECO:0000256" key="4">
    <source>
        <dbReference type="ARBA" id="ARBA00022496"/>
    </source>
</evidence>
<dbReference type="PANTHER" id="PTHR32552">
    <property type="entry name" value="FERRICHROME IRON RECEPTOR-RELATED"/>
    <property type="match status" value="1"/>
</dbReference>
<evidence type="ECO:0000256" key="2">
    <source>
        <dbReference type="ARBA" id="ARBA00022448"/>
    </source>
</evidence>
<keyword evidence="15" id="KW-1185">Reference proteome</keyword>
<evidence type="ECO:0000256" key="6">
    <source>
        <dbReference type="ARBA" id="ARBA00023004"/>
    </source>
</evidence>
<evidence type="ECO:0000256" key="3">
    <source>
        <dbReference type="ARBA" id="ARBA00022452"/>
    </source>
</evidence>
<dbReference type="Proteomes" id="UP000016568">
    <property type="component" value="Unassembled WGS sequence"/>
</dbReference>
<keyword evidence="3 11" id="KW-1134">Transmembrane beta strand</keyword>
<evidence type="ECO:0000256" key="5">
    <source>
        <dbReference type="ARBA" id="ARBA00022692"/>
    </source>
</evidence>
<keyword evidence="6" id="KW-0408">Iron</keyword>
<evidence type="ECO:0000259" key="13">
    <source>
        <dbReference type="SMART" id="SM00965"/>
    </source>
</evidence>
<dbReference type="Pfam" id="PF00593">
    <property type="entry name" value="TonB_dep_Rec_b-barrel"/>
    <property type="match status" value="1"/>
</dbReference>
<dbReference type="InterPro" id="IPR011662">
    <property type="entry name" value="Secretin/TonB_short_N"/>
</dbReference>
<dbReference type="eggNOG" id="COG4771">
    <property type="taxonomic scope" value="Bacteria"/>
</dbReference>
<comment type="similarity">
    <text evidence="11 12">Belongs to the TonB-dependent receptor family.</text>
</comment>
<accession>U3A3F7</accession>
<evidence type="ECO:0000256" key="9">
    <source>
        <dbReference type="ARBA" id="ARBA00023136"/>
    </source>
</evidence>
<keyword evidence="2 11" id="KW-0813">Transport</keyword>
<evidence type="ECO:0000256" key="8">
    <source>
        <dbReference type="ARBA" id="ARBA00023077"/>
    </source>
</evidence>
<dbReference type="GO" id="GO:0006826">
    <property type="term" value="P:iron ion transport"/>
    <property type="evidence" value="ECO:0007669"/>
    <property type="project" value="UniProtKB-KW"/>
</dbReference>
<keyword evidence="10 11" id="KW-0998">Cell outer membrane</keyword>
<evidence type="ECO:0000313" key="14">
    <source>
        <dbReference type="EMBL" id="GAD49283.1"/>
    </source>
</evidence>
<keyword evidence="5 11" id="KW-0812">Transmembrane</keyword>
<dbReference type="SUPFAM" id="SSF56935">
    <property type="entry name" value="Porins"/>
    <property type="match status" value="1"/>
</dbReference>
<dbReference type="InterPro" id="IPR039426">
    <property type="entry name" value="TonB-dep_rcpt-like"/>
</dbReference>
<dbReference type="Pfam" id="PF07660">
    <property type="entry name" value="STN"/>
    <property type="match status" value="1"/>
</dbReference>
<dbReference type="Gene3D" id="2.40.170.20">
    <property type="entry name" value="TonB-dependent receptor, beta-barrel domain"/>
    <property type="match status" value="1"/>
</dbReference>
<keyword evidence="8 12" id="KW-0798">TonB box</keyword>
<evidence type="ECO:0000256" key="12">
    <source>
        <dbReference type="RuleBase" id="RU003357"/>
    </source>
</evidence>
<comment type="caution">
    <text evidence="14">The sequence shown here is derived from an EMBL/GenBank/DDBJ whole genome shotgun (WGS) entry which is preliminary data.</text>
</comment>
<keyword evidence="7" id="KW-0406">Ion transport</keyword>
<dbReference type="RefSeq" id="WP_021690189.1">
    <property type="nucleotide sequence ID" value="NZ_BASZ01000005.1"/>
</dbReference>
<proteinExistence type="inferred from homology"/>
<dbReference type="Gene3D" id="3.55.50.30">
    <property type="match status" value="1"/>
</dbReference>
<keyword evidence="14" id="KW-0675">Receptor</keyword>
<dbReference type="InterPro" id="IPR036942">
    <property type="entry name" value="Beta-barrel_TonB_sf"/>
</dbReference>
<dbReference type="GO" id="GO:0009279">
    <property type="term" value="C:cell outer membrane"/>
    <property type="evidence" value="ECO:0007669"/>
    <property type="project" value="UniProtKB-SubCell"/>
</dbReference>
<comment type="subcellular location">
    <subcellularLocation>
        <location evidence="1 11">Cell outer membrane</location>
        <topology evidence="1 11">Multi-pass membrane protein</topology>
    </subcellularLocation>
</comment>
<protein>
    <submittedName>
        <fullName evidence="14">Putative TonB-dependent receptor</fullName>
    </submittedName>
</protein>
<evidence type="ECO:0000256" key="10">
    <source>
        <dbReference type="ARBA" id="ARBA00023237"/>
    </source>
</evidence>
<evidence type="ECO:0000256" key="7">
    <source>
        <dbReference type="ARBA" id="ARBA00023065"/>
    </source>
</evidence>
<dbReference type="EMBL" id="BASZ01000005">
    <property type="protein sequence ID" value="GAD49283.1"/>
    <property type="molecule type" value="Genomic_DNA"/>
</dbReference>
<name>U3A3F7_9SPHN</name>
<organism evidence="14 15">
    <name type="scientific">Caenibius tardaugens NBRC 16725</name>
    <dbReference type="NCBI Taxonomy" id="1219035"/>
    <lineage>
        <taxon>Bacteria</taxon>
        <taxon>Pseudomonadati</taxon>
        <taxon>Pseudomonadota</taxon>
        <taxon>Alphaproteobacteria</taxon>
        <taxon>Sphingomonadales</taxon>
        <taxon>Erythrobacteraceae</taxon>
        <taxon>Caenibius</taxon>
    </lineage>
</organism>
<dbReference type="InterPro" id="IPR000531">
    <property type="entry name" value="Beta-barrel_TonB"/>
</dbReference>
<dbReference type="PROSITE" id="PS52016">
    <property type="entry name" value="TONB_DEPENDENT_REC_3"/>
    <property type="match status" value="1"/>
</dbReference>
<keyword evidence="4" id="KW-0410">Iron transport</keyword>
<dbReference type="Pfam" id="PF07715">
    <property type="entry name" value="Plug"/>
    <property type="match status" value="1"/>
</dbReference>
<evidence type="ECO:0000313" key="15">
    <source>
        <dbReference type="Proteomes" id="UP000016568"/>
    </source>
</evidence>
<gene>
    <name evidence="14" type="ORF">NT2_05_02030</name>
</gene>
<sequence>MGWDGLLPVQRTPPLHGQMTANEALDRLLAGTGLVARKTGPHTYRIRRFSTPRAARAPTLQVHVSKRVEPVPSATGTEIVVTGQKRLQNLARVPMSISVVDLDDIRFFNAAADTRLIARSVDGLALTNLGPGQNRQFIRGVADSPFDGPSQSTVAVQLDNTRLTFDAPDPDLRLVDVDQVEVLKGPQGPLYGSGALGGIYHIVTHKPDLATVSGHMRMTGQAVQHGQITAGGDAVINLPLVNDTLALRAVGYVDHRAGWIDNIGRTADANSAATFGGRLALRWQPDSAWSIDISGILQNVDVADSQYVNTSHESIKREGRIPEPSDSDFKAMAATVQRRMGSVNLLATTSYVTQKISYKLDSSNASPLFGLSGPSRFTDDNRYSLWNTEIRVSPSGNGRWITGLSYMEANTRSHAAIATLADSVVAESMNRKVTEIAVFGEFEIPLSRQFSLTGGARLFQTKEENEAAETIARTTEKIRKTGFSPSASLAWHPTDRNLLYLRYARALRPGGLAPGANDTARRFESDELGTFDLGYRHENRSKTLQLAASAFITTWNDIQSDYLLPNGLVSTRNAGQGRIHGVELSATWQPVEGLKLGGGITYLDAMLVKTQGGAKLDDRRLPVVPKLSGRFEAQYRFTMGTWRALIAGQASYTGHARLSFDENLDRSMGGYAILTTSAALSRDHLTLGLNIDNALNVRGDSFAFGNPFSIMSGRQYTPVQPRTMTLSITRAW</sequence>
<feature type="domain" description="Secretin/TonB short N-terminal" evidence="13">
    <location>
        <begin position="4"/>
        <end position="49"/>
    </location>
</feature>
<dbReference type="PANTHER" id="PTHR32552:SF81">
    <property type="entry name" value="TONB-DEPENDENT OUTER MEMBRANE RECEPTOR"/>
    <property type="match status" value="1"/>
</dbReference>
<reference evidence="14 15" key="1">
    <citation type="submission" date="2013-09" db="EMBL/GenBank/DDBJ databases">
        <title>Whole genome shotgun sequence of Novosphingobium tardaugens NBRC 16725.</title>
        <authorList>
            <person name="Isaki S."/>
            <person name="Hosoyama A."/>
            <person name="Tsuchikane K."/>
            <person name="Katsumata H."/>
            <person name="Ando Y."/>
            <person name="Yamazaki S."/>
            <person name="Fujita N."/>
        </authorList>
    </citation>
    <scope>NUCLEOTIDE SEQUENCE [LARGE SCALE GENOMIC DNA]</scope>
    <source>
        <strain evidence="14 15">NBRC 16725</strain>
    </source>
</reference>
<dbReference type="AlphaFoldDB" id="U3A3F7"/>
<dbReference type="SMART" id="SM00965">
    <property type="entry name" value="STN"/>
    <property type="match status" value="1"/>
</dbReference>
<dbReference type="InterPro" id="IPR012910">
    <property type="entry name" value="Plug_dom"/>
</dbReference>
<evidence type="ECO:0000256" key="1">
    <source>
        <dbReference type="ARBA" id="ARBA00004571"/>
    </source>
</evidence>
<evidence type="ECO:0000256" key="11">
    <source>
        <dbReference type="PROSITE-ProRule" id="PRU01360"/>
    </source>
</evidence>
<keyword evidence="9 11" id="KW-0472">Membrane</keyword>